<dbReference type="InterPro" id="IPR023213">
    <property type="entry name" value="CAT-like_dom_sf"/>
</dbReference>
<dbReference type="GO" id="GO:0044550">
    <property type="term" value="P:secondary metabolite biosynthetic process"/>
    <property type="evidence" value="ECO:0007669"/>
    <property type="project" value="TreeGrafter"/>
</dbReference>
<dbReference type="Gene3D" id="3.30.300.30">
    <property type="match status" value="1"/>
</dbReference>
<dbReference type="Pfam" id="PF00668">
    <property type="entry name" value="Condensation"/>
    <property type="match status" value="2"/>
</dbReference>
<accession>A0A516R2M0</accession>
<dbReference type="Pfam" id="PF02801">
    <property type="entry name" value="Ketoacyl-synt_C"/>
    <property type="match status" value="1"/>
</dbReference>
<dbReference type="SMART" id="SM00823">
    <property type="entry name" value="PKS_PP"/>
    <property type="match status" value="2"/>
</dbReference>
<dbReference type="GO" id="GO:0004315">
    <property type="term" value="F:3-oxoacyl-[acyl-carrier-protein] synthase activity"/>
    <property type="evidence" value="ECO:0007669"/>
    <property type="project" value="InterPro"/>
</dbReference>
<dbReference type="InterPro" id="IPR036736">
    <property type="entry name" value="ACP-like_sf"/>
</dbReference>
<dbReference type="PROSITE" id="PS00012">
    <property type="entry name" value="PHOSPHOPANTETHEINE"/>
    <property type="match status" value="1"/>
</dbReference>
<evidence type="ECO:0000256" key="8">
    <source>
        <dbReference type="SAM" id="MobiDB-lite"/>
    </source>
</evidence>
<dbReference type="RefSeq" id="WP_144001480.1">
    <property type="nucleotide sequence ID" value="NZ_CP040916.1"/>
</dbReference>
<dbReference type="GO" id="GO:0005737">
    <property type="term" value="C:cytoplasm"/>
    <property type="evidence" value="ECO:0007669"/>
    <property type="project" value="TreeGrafter"/>
</dbReference>
<dbReference type="InterPro" id="IPR018201">
    <property type="entry name" value="Ketoacyl_synth_AS"/>
</dbReference>
<evidence type="ECO:0000313" key="11">
    <source>
        <dbReference type="EMBL" id="QDQ09904.1"/>
    </source>
</evidence>
<keyword evidence="4" id="KW-0597">Phosphoprotein</keyword>
<dbReference type="Proteomes" id="UP000316806">
    <property type="component" value="Chromosome"/>
</dbReference>
<dbReference type="Pfam" id="PF22336">
    <property type="entry name" value="RhiE-like_linker"/>
    <property type="match status" value="1"/>
</dbReference>
<dbReference type="CDD" id="cd19531">
    <property type="entry name" value="LCL_NRPS-like"/>
    <property type="match status" value="1"/>
</dbReference>
<dbReference type="Gene3D" id="3.30.559.10">
    <property type="entry name" value="Chloramphenicol acetyltransferase-like domain"/>
    <property type="match status" value="2"/>
</dbReference>
<dbReference type="Pfam" id="PF00109">
    <property type="entry name" value="ketoacyl-synt"/>
    <property type="match status" value="1"/>
</dbReference>
<dbReference type="InterPro" id="IPR054514">
    <property type="entry name" value="RhiE-like_linker"/>
</dbReference>
<dbReference type="CDD" id="cd05930">
    <property type="entry name" value="A_NRPS"/>
    <property type="match status" value="1"/>
</dbReference>
<dbReference type="PANTHER" id="PTHR45527:SF1">
    <property type="entry name" value="FATTY ACID SYNTHASE"/>
    <property type="match status" value="1"/>
</dbReference>
<dbReference type="InterPro" id="IPR001242">
    <property type="entry name" value="Condensation_dom"/>
</dbReference>
<evidence type="ECO:0000256" key="7">
    <source>
        <dbReference type="ARBA" id="ARBA00023315"/>
    </source>
</evidence>
<sequence>MTHPSPSDREAVAVIGVALALPDADDLDALHRNLLEGRVSVRAPGRDRAHYAGAPADADYLPLAYLDRIDLFDHRFFDLSRREAELMDPHQRMTAQLAHRAVENACYAPRDLKGSRTAVVLSAPEPHYAGLYPDDDPQQVLGAHPSATAARISYLFDFAGPALVVDTACSSSLTALAVAVDQLRDGRADLAVAGGLSLYPVLIRERDYVPLLGIVSADGVCRPFDAAADGSTAGEGGGLVVLKRLSDALADGDHIHAVVRGVAVNQNGFRATSMSAPSARAQSAAIVEAWRQAGGAPPAYVECHGSGTRLGDVIEAEGLRQAFAEAGAGTGTEAGAGAEAGIGEPCGISSIKGNIGHINHAAGVAGLLKVLAGLRHGTRYPNPNFSAPNPLIDFSGPVRVDAAARAWEPAPGTPRRAGVSSFGLTGTNVHAVVEEPPAVPWPPAAPEPGTELVTLSAKSPRALAAYAERVAGFLDSTGHRLSDIAHALNRGRDDHPYRWAGTARDRSELAAALRAAPHAEREPAAAAPLVLLFSGDAELGDETWAALRRAFPALADADGGTDDGPPGARLFARQLAGHRLAGALGLAAARLVGSGVGNLAVRSAQRPETADEARRTAADTPITSQVDEAGLRRAARGLVDEGAVVVELAADGTLAREIARVAPELPVVRLYADPTRGGVLSALARLYALGADIDWNAYYAGTGARRIEVPTYPFDADAVSCWCLPPGGPLPTHAPERAPVPAPASSASAQPAEPGATEAELAVLWKHVLKADEVGPDSNYFELGGTSIAGITVLRAAEERFGARLTFADLHRNPTLRALAARVDAVRAAGPVRDDWTITPLPRPGRLPLSFNQEQLWYLDRLNPGSPLYNIPANTRYVGDFDLGAFRGALRDVVDRHEVLRTRVLDEDGRPYALAGPAEPQVEYVDLGALPEERRTEELSRAITAEATAPFDLGRGPLLRTVVVRVAERDHVVLHTVHHIAFDGWAPAVFFRELSACYGARIAGRRAELPELTVQYADFAAWQRRWLDAERVERGLAYWRRQLRDLDVPELPLDRPRPAAQSYRGGYVKFTLDEELARRLRAFSVGESTTSFVTMLAVVDALLHLWAGRRDVVVGAATTGRFNPATHDLIGYFNNLLPFRTKVDPGISFRELVVRCAATATGVLDHEEIPFARIVADADHRDPSRHPVFTVCYTHQNTVAASLDLEGLRPVALRGDLAGVSGVAPGTSKFDLTFGLYDQDDSPMDGYLEYAVDLFDTATAHRLVGLFQGIAEAVMSDPDRPLGDLAPLLDGTGGGTGGAEPSLLVGEPRALSDTRLVSEVFQEHAARRPDEVAVIDAAGEHTFQEVDRRANRLARRLVAHGVGPDGVVPVLAARGADLVVGWLGVHKAGAAFASLDPAVPEQRVRSVLAGVGAAAVVLGEGMTVTAPEGVPVLRIADAVAEPGPDADEGGAPPPRAGLRDLAYVVHTSGSTGRPQGCEVEHAGLLNVLTWYGEAFGIGPGDRIAQLAAAGFDLAMFEVMAALYHGTALYFVADPLRTPDRLLGELAEHRVTVACMPTPLAETVLAELPDAPGPTLRLVLTGGDLLRVRPPRRTPFAVHNIYGPTECAFCVTGGPVADAETAPDAVPDIGRPLPNVRVHVLDPRLRPVARGERGEIYAGGAHVGRGYHGRPGPTAARFVADPFADEPGARMYRTGDLALVRADGTLEFHGRADDQLELRGHRVEPAEVERALLAHPRVREALVHAADQPSGAPLLVAHVAGDDVPGETELTEWVARALPEYMVPGRVRRHAALPRTSNGKLDRRTMRKRDMADRDTTDELTAVVTAVTPGAVLDDAGREAERILAGIWTDLLGVARVAPDDNFFRIGGDSLLSVGIASRATRAGLPLTPHDVLSHPTLRDLAAVAAKGAAHDTVPDAAPRPVAAASAPREPVPPAPLVQALLATARDGARDFITPLLLETAPGIGADAVRAAFDRLVEVQEPLRYRFRHNSLGWRIECAEREDARVVDHRVLPPLDEEQLQAYLEADLDELLADVDPGRGPVLRARFYDRGADRPGVVVLAVHHFVFDSTSFVPLVEDLNAAFAGDAPAAPRRAAWREWTHLLRAMAASDEVAGELPYWKGVLSAGAGARPVPENGAEGAPAGLVRRRVAADRVAARLTESGPTGQSAALAAVAVAWSRWRDEPDAFLSTVGMGSSPNALWNGDRSDAVGWFTHLFPAHLRVPSGARVTDALPGVDTALRSVPNDGIGYGVLRHLSPATPAVAGVRALSEPPVLVEHVASGNDGLTKLGGPYVRPRPMTLVTVPHSLLTQVPIVVETHILGGALELGVIHRGSVAAADMEDFADHLVEALAELTADEGR</sequence>
<organism evidence="11 12">
    <name type="scientific">Streptomyces spectabilis</name>
    <dbReference type="NCBI Taxonomy" id="68270"/>
    <lineage>
        <taxon>Bacteria</taxon>
        <taxon>Bacillati</taxon>
        <taxon>Actinomycetota</taxon>
        <taxon>Actinomycetes</taxon>
        <taxon>Kitasatosporales</taxon>
        <taxon>Streptomycetaceae</taxon>
        <taxon>Streptomyces</taxon>
    </lineage>
</organism>
<evidence type="ECO:0000256" key="3">
    <source>
        <dbReference type="ARBA" id="ARBA00022450"/>
    </source>
</evidence>
<dbReference type="PROSITE" id="PS50075">
    <property type="entry name" value="CARRIER"/>
    <property type="match status" value="2"/>
</dbReference>
<dbReference type="SUPFAM" id="SSF53901">
    <property type="entry name" value="Thiolase-like"/>
    <property type="match status" value="1"/>
</dbReference>
<dbReference type="Pfam" id="PF13193">
    <property type="entry name" value="AMP-binding_C"/>
    <property type="match status" value="1"/>
</dbReference>
<dbReference type="GO" id="GO:0031177">
    <property type="term" value="F:phosphopantetheine binding"/>
    <property type="evidence" value="ECO:0007669"/>
    <property type="project" value="InterPro"/>
</dbReference>
<dbReference type="Pfam" id="PF00501">
    <property type="entry name" value="AMP-binding"/>
    <property type="match status" value="1"/>
</dbReference>
<dbReference type="InterPro" id="IPR010071">
    <property type="entry name" value="AA_adenyl_dom"/>
</dbReference>
<dbReference type="InterPro" id="IPR025110">
    <property type="entry name" value="AMP-bd_C"/>
</dbReference>
<name>A0A516R2M0_STRST</name>
<feature type="domain" description="Ketosynthase family 3 (KS3)" evidence="10">
    <location>
        <begin position="9"/>
        <end position="435"/>
    </location>
</feature>
<gene>
    <name evidence="11" type="ORF">FH965_04455</name>
</gene>
<feature type="region of interest" description="Disordered" evidence="8">
    <location>
        <begin position="733"/>
        <end position="753"/>
    </location>
</feature>
<comment type="pathway">
    <text evidence="2">Antibiotic biosynthesis.</text>
</comment>
<evidence type="ECO:0000256" key="4">
    <source>
        <dbReference type="ARBA" id="ARBA00022553"/>
    </source>
</evidence>
<keyword evidence="5" id="KW-0808">Transferase</keyword>
<protein>
    <submittedName>
        <fullName evidence="11">Amino acid adenylation domain-containing protein</fullName>
    </submittedName>
</protein>
<dbReference type="InterPro" id="IPR020806">
    <property type="entry name" value="PKS_PP-bd"/>
</dbReference>
<feature type="domain" description="Carrier" evidence="9">
    <location>
        <begin position="1834"/>
        <end position="1908"/>
    </location>
</feature>
<dbReference type="PANTHER" id="PTHR45527">
    <property type="entry name" value="NONRIBOSOMAL PEPTIDE SYNTHETASE"/>
    <property type="match status" value="1"/>
</dbReference>
<dbReference type="NCBIfam" id="TIGR01733">
    <property type="entry name" value="AA-adenyl-dom"/>
    <property type="match status" value="1"/>
</dbReference>
<dbReference type="Gene3D" id="3.40.50.12780">
    <property type="entry name" value="N-terminal domain of ligase-like"/>
    <property type="match status" value="1"/>
</dbReference>
<reference evidence="11 12" key="1">
    <citation type="journal article" date="2019" name="J. Ind. Microbiol. Biotechnol.">
        <title>The complete genomic sequence of Streptomyces spectabilis NRRL-2792 and identification of secondary metabolite biosynthetic gene clusters.</title>
        <authorList>
            <person name="Sinha A."/>
            <person name="Phillips-Salemka S."/>
            <person name="Niraula T.A."/>
            <person name="Short K.A."/>
            <person name="Niraula N.P."/>
        </authorList>
    </citation>
    <scope>NUCLEOTIDE SEQUENCE [LARGE SCALE GENOMIC DNA]</scope>
    <source>
        <strain evidence="11 12">NRRL 2792</strain>
    </source>
</reference>
<dbReference type="PROSITE" id="PS52004">
    <property type="entry name" value="KS3_2"/>
    <property type="match status" value="1"/>
</dbReference>
<evidence type="ECO:0000313" key="12">
    <source>
        <dbReference type="Proteomes" id="UP000316806"/>
    </source>
</evidence>
<dbReference type="SUPFAM" id="SSF52777">
    <property type="entry name" value="CoA-dependent acyltransferases"/>
    <property type="match status" value="4"/>
</dbReference>
<dbReference type="InterPro" id="IPR045851">
    <property type="entry name" value="AMP-bd_C_sf"/>
</dbReference>
<dbReference type="Gene3D" id="1.10.1240.100">
    <property type="match status" value="1"/>
</dbReference>
<evidence type="ECO:0000259" key="10">
    <source>
        <dbReference type="PROSITE" id="PS52004"/>
    </source>
</evidence>
<proteinExistence type="predicted"/>
<keyword evidence="6" id="KW-0677">Repeat</keyword>
<dbReference type="InterPro" id="IPR014030">
    <property type="entry name" value="Ketoacyl_synth_N"/>
</dbReference>
<dbReference type="Pfam" id="PF00550">
    <property type="entry name" value="PP-binding"/>
    <property type="match status" value="2"/>
</dbReference>
<dbReference type="InterPro" id="IPR020841">
    <property type="entry name" value="PKS_Beta-ketoAc_synthase_dom"/>
</dbReference>
<dbReference type="EMBL" id="CP040916">
    <property type="protein sequence ID" value="QDQ09904.1"/>
    <property type="molecule type" value="Genomic_DNA"/>
</dbReference>
<evidence type="ECO:0000256" key="1">
    <source>
        <dbReference type="ARBA" id="ARBA00001957"/>
    </source>
</evidence>
<feature type="compositionally biased region" description="Low complexity" evidence="8">
    <location>
        <begin position="737"/>
        <end position="753"/>
    </location>
</feature>
<dbReference type="GO" id="GO:0017000">
    <property type="term" value="P:antibiotic biosynthetic process"/>
    <property type="evidence" value="ECO:0007669"/>
    <property type="project" value="UniProtKB-ARBA"/>
</dbReference>
<evidence type="ECO:0000256" key="6">
    <source>
        <dbReference type="ARBA" id="ARBA00022737"/>
    </source>
</evidence>
<dbReference type="InterPro" id="IPR006162">
    <property type="entry name" value="Ppantetheine_attach_site"/>
</dbReference>
<dbReference type="InterPro" id="IPR009081">
    <property type="entry name" value="PP-bd_ACP"/>
</dbReference>
<dbReference type="InterPro" id="IPR000873">
    <property type="entry name" value="AMP-dep_synth/lig_dom"/>
</dbReference>
<feature type="domain" description="Carrier" evidence="9">
    <location>
        <begin position="752"/>
        <end position="827"/>
    </location>
</feature>
<evidence type="ECO:0000256" key="5">
    <source>
        <dbReference type="ARBA" id="ARBA00022679"/>
    </source>
</evidence>
<dbReference type="SMART" id="SM00825">
    <property type="entry name" value="PKS_KS"/>
    <property type="match status" value="1"/>
</dbReference>
<dbReference type="SUPFAM" id="SSF47336">
    <property type="entry name" value="ACP-like"/>
    <property type="match status" value="2"/>
</dbReference>
<dbReference type="GO" id="GO:0006633">
    <property type="term" value="P:fatty acid biosynthetic process"/>
    <property type="evidence" value="ECO:0007669"/>
    <property type="project" value="InterPro"/>
</dbReference>
<dbReference type="SUPFAM" id="SSF56801">
    <property type="entry name" value="Acetyl-CoA synthetase-like"/>
    <property type="match status" value="1"/>
</dbReference>
<evidence type="ECO:0000256" key="2">
    <source>
        <dbReference type="ARBA" id="ARBA00004792"/>
    </source>
</evidence>
<dbReference type="InterPro" id="IPR042099">
    <property type="entry name" value="ANL_N_sf"/>
</dbReference>
<keyword evidence="7" id="KW-0012">Acyltransferase</keyword>
<evidence type="ECO:0000259" key="9">
    <source>
        <dbReference type="PROSITE" id="PS50075"/>
    </source>
</evidence>
<dbReference type="Gene3D" id="3.30.559.30">
    <property type="entry name" value="Nonribosomal peptide synthetase, condensation domain"/>
    <property type="match status" value="2"/>
</dbReference>
<dbReference type="Gene3D" id="1.10.1200.10">
    <property type="entry name" value="ACP-like"/>
    <property type="match status" value="2"/>
</dbReference>
<dbReference type="GO" id="GO:0043041">
    <property type="term" value="P:amino acid activation for nonribosomal peptide biosynthetic process"/>
    <property type="evidence" value="ECO:0007669"/>
    <property type="project" value="TreeGrafter"/>
</dbReference>
<dbReference type="PROSITE" id="PS00606">
    <property type="entry name" value="KS3_1"/>
    <property type="match status" value="1"/>
</dbReference>
<keyword evidence="3" id="KW-0596">Phosphopantetheine</keyword>
<dbReference type="Gene3D" id="3.40.47.10">
    <property type="match status" value="1"/>
</dbReference>
<dbReference type="Gene3D" id="3.30.70.3290">
    <property type="match status" value="1"/>
</dbReference>
<dbReference type="InterPro" id="IPR014031">
    <property type="entry name" value="Ketoacyl_synth_C"/>
</dbReference>
<comment type="cofactor">
    <cofactor evidence="1">
        <name>pantetheine 4'-phosphate</name>
        <dbReference type="ChEBI" id="CHEBI:47942"/>
    </cofactor>
</comment>
<dbReference type="InterPro" id="IPR016039">
    <property type="entry name" value="Thiolase-like"/>
</dbReference>
<dbReference type="CDD" id="cd00833">
    <property type="entry name" value="PKS"/>
    <property type="match status" value="1"/>
</dbReference>